<proteinExistence type="inferred from homology"/>
<dbReference type="EMBL" id="FNNE01000006">
    <property type="protein sequence ID" value="SDX07740.1"/>
    <property type="molecule type" value="Genomic_DNA"/>
</dbReference>
<name>A0A1H2YRM6_9GAMM</name>
<dbReference type="PANTHER" id="PTHR20855">
    <property type="entry name" value="ADIPOR/PROGESTIN RECEPTOR-RELATED"/>
    <property type="match status" value="1"/>
</dbReference>
<evidence type="ECO:0000256" key="8">
    <source>
        <dbReference type="SAM" id="Phobius"/>
    </source>
</evidence>
<dbReference type="InterPro" id="IPR004254">
    <property type="entry name" value="AdipoR/HlyIII-related"/>
</dbReference>
<dbReference type="OrthoDB" id="9813689at2"/>
<evidence type="ECO:0000256" key="5">
    <source>
        <dbReference type="ARBA" id="ARBA00022989"/>
    </source>
</evidence>
<feature type="binding site" evidence="7">
    <location>
        <position position="87"/>
    </location>
    <ligand>
        <name>Zn(2+)</name>
        <dbReference type="ChEBI" id="CHEBI:29105"/>
    </ligand>
</feature>
<evidence type="ECO:0000256" key="3">
    <source>
        <dbReference type="ARBA" id="ARBA00022475"/>
    </source>
</evidence>
<feature type="transmembrane region" description="Helical" evidence="8">
    <location>
        <begin position="155"/>
        <end position="171"/>
    </location>
</feature>
<dbReference type="STRING" id="488533.SAMN04487960_10644"/>
<gene>
    <name evidence="9" type="ORF">SAMN04487960_10644</name>
</gene>
<feature type="transmembrane region" description="Helical" evidence="8">
    <location>
        <begin position="69"/>
        <end position="88"/>
    </location>
</feature>
<feature type="transmembrane region" description="Helical" evidence="8">
    <location>
        <begin position="126"/>
        <end position="148"/>
    </location>
</feature>
<feature type="transmembrane region" description="Helical" evidence="8">
    <location>
        <begin position="183"/>
        <end position="202"/>
    </location>
</feature>
<dbReference type="Proteomes" id="UP000199675">
    <property type="component" value="Unassembled WGS sequence"/>
</dbReference>
<comment type="similarity">
    <text evidence="2">Belongs to the UPF0073 (Hly-III) family.</text>
</comment>
<keyword evidence="4 8" id="KW-0812">Transmembrane</keyword>
<organism evidence="9 10">
    <name type="scientific">Marinobacter mobilis</name>
    <dbReference type="NCBI Taxonomy" id="488533"/>
    <lineage>
        <taxon>Bacteria</taxon>
        <taxon>Pseudomonadati</taxon>
        <taxon>Pseudomonadota</taxon>
        <taxon>Gammaproteobacteria</taxon>
        <taxon>Pseudomonadales</taxon>
        <taxon>Marinobacteraceae</taxon>
        <taxon>Marinobacter</taxon>
    </lineage>
</organism>
<keyword evidence="7" id="KW-0862">Zinc</keyword>
<keyword evidence="6 8" id="KW-0472">Membrane</keyword>
<keyword evidence="10" id="KW-1185">Reference proteome</keyword>
<feature type="binding site" evidence="7">
    <location>
        <position position="213"/>
    </location>
    <ligand>
        <name>Zn(2+)</name>
        <dbReference type="ChEBI" id="CHEBI:29105"/>
    </ligand>
</feature>
<sequence>MPARLYSNICENSGRDRVPQSVSFEPYPKVEEWLNWLTHGLAALFSIAGMAVLLVMAVEREDVWKIVSFGIYGSSMTLLFLASTLYHFARRAEMRRLFKMLDHCAIFLLIAGTYTPFLLVNMRGTVGWTMFAVIWGLAIGGIALKLIFGHRFKPLQITIYLLMGWLVVVASKEMSETVNDLGLSLLIAGGVTYTLGVVFYLIKKIPYNHAIWHLFVVGGSTCHFFAIYHGVLNGHIA</sequence>
<keyword evidence="7" id="KW-0479">Metal-binding</keyword>
<evidence type="ECO:0000313" key="10">
    <source>
        <dbReference type="Proteomes" id="UP000199675"/>
    </source>
</evidence>
<comment type="subcellular location">
    <subcellularLocation>
        <location evidence="1">Cell membrane</location>
        <topology evidence="1">Multi-pass membrane protein</topology>
    </subcellularLocation>
</comment>
<feature type="transmembrane region" description="Helical" evidence="8">
    <location>
        <begin position="100"/>
        <end position="120"/>
    </location>
</feature>
<keyword evidence="3" id="KW-1003">Cell membrane</keyword>
<dbReference type="GO" id="GO:0140911">
    <property type="term" value="F:pore-forming activity"/>
    <property type="evidence" value="ECO:0007669"/>
    <property type="project" value="InterPro"/>
</dbReference>
<dbReference type="PANTHER" id="PTHR20855:SF3">
    <property type="entry name" value="LD03007P"/>
    <property type="match status" value="1"/>
</dbReference>
<evidence type="ECO:0000313" key="9">
    <source>
        <dbReference type="EMBL" id="SDX07740.1"/>
    </source>
</evidence>
<evidence type="ECO:0000256" key="7">
    <source>
        <dbReference type="PIRSR" id="PIRSR604254-1"/>
    </source>
</evidence>
<dbReference type="InterPro" id="IPR005744">
    <property type="entry name" value="Hy-lIII"/>
</dbReference>
<evidence type="ECO:0000256" key="1">
    <source>
        <dbReference type="ARBA" id="ARBA00004651"/>
    </source>
</evidence>
<dbReference type="GO" id="GO:0046872">
    <property type="term" value="F:metal ion binding"/>
    <property type="evidence" value="ECO:0007669"/>
    <property type="project" value="UniProtKB-KW"/>
</dbReference>
<evidence type="ECO:0000256" key="6">
    <source>
        <dbReference type="ARBA" id="ARBA00023136"/>
    </source>
</evidence>
<dbReference type="Pfam" id="PF03006">
    <property type="entry name" value="HlyIII"/>
    <property type="match status" value="1"/>
</dbReference>
<feature type="transmembrane region" description="Helical" evidence="8">
    <location>
        <begin position="33"/>
        <end position="57"/>
    </location>
</feature>
<dbReference type="NCBIfam" id="TIGR01065">
    <property type="entry name" value="hlyIII"/>
    <property type="match status" value="1"/>
</dbReference>
<dbReference type="AlphaFoldDB" id="A0A1H2YRM6"/>
<evidence type="ECO:0000256" key="4">
    <source>
        <dbReference type="ARBA" id="ARBA00022692"/>
    </source>
</evidence>
<feature type="transmembrane region" description="Helical" evidence="8">
    <location>
        <begin position="211"/>
        <end position="231"/>
    </location>
</feature>
<dbReference type="GO" id="GO:0005886">
    <property type="term" value="C:plasma membrane"/>
    <property type="evidence" value="ECO:0007669"/>
    <property type="project" value="UniProtKB-SubCell"/>
</dbReference>
<feature type="binding site" evidence="7">
    <location>
        <position position="209"/>
    </location>
    <ligand>
        <name>Zn(2+)</name>
        <dbReference type="ChEBI" id="CHEBI:29105"/>
    </ligand>
</feature>
<keyword evidence="5 8" id="KW-1133">Transmembrane helix</keyword>
<protein>
    <submittedName>
        <fullName evidence="9">Hemolysin III</fullName>
    </submittedName>
</protein>
<accession>A0A1H2YRM6</accession>
<reference evidence="9 10" key="1">
    <citation type="submission" date="2016-10" db="EMBL/GenBank/DDBJ databases">
        <authorList>
            <person name="de Groot N.N."/>
        </authorList>
    </citation>
    <scope>NUCLEOTIDE SEQUENCE [LARGE SCALE GENOMIC DNA]</scope>
    <source>
        <strain evidence="9 10">CGMCC 1.7059</strain>
    </source>
</reference>
<evidence type="ECO:0000256" key="2">
    <source>
        <dbReference type="ARBA" id="ARBA00008488"/>
    </source>
</evidence>